<accession>A0A1T3FG57</accession>
<evidence type="ECO:0000313" key="3">
    <source>
        <dbReference type="Proteomes" id="UP000188947"/>
    </source>
</evidence>
<comment type="caution">
    <text evidence="2">The sequence shown here is derived from an EMBL/GenBank/DDBJ whole genome shotgun (WGS) entry which is preliminary data.</text>
</comment>
<proteinExistence type="predicted"/>
<evidence type="ECO:0000256" key="1">
    <source>
        <dbReference type="SAM" id="SignalP"/>
    </source>
</evidence>
<keyword evidence="1" id="KW-0732">Signal</keyword>
<evidence type="ECO:0000313" key="2">
    <source>
        <dbReference type="EMBL" id="OOH97398.1"/>
    </source>
</evidence>
<feature type="chain" id="PRO_5012097427" evidence="1">
    <location>
        <begin position="27"/>
        <end position="300"/>
    </location>
</feature>
<sequence>MKIHPIPMKKAIFLVLTLTGVFRFTAQTVYTGTIGHYPVEMVIDAGSGSASAVYAYTNFDEPIPLDNGVIKNGKLTFHEKDKKQIRAILTFDNYSNDRKNLTGIWKNNKTQNELKITLSRKYIVENGKDTEWKNIEILQPVSSGNKYFKAVLSKEKDQYYPRVSSIKVFEKRTDKLLQQLNTECQFWGLNNLEIDDYNFDGVNDLSVFEASYAGPNTSRVYFLYDKKTQQYHESSFSGISLEFDHVKKRVYERNQCCAGTIVTTAEYKVVKNNMVLLSEYCFRWSDKKQELTERKMKECQ</sequence>
<keyword evidence="3" id="KW-1185">Reference proteome</keyword>
<dbReference type="NCBIfam" id="NF047539">
    <property type="entry name" value="XAC2610_fam"/>
    <property type="match status" value="1"/>
</dbReference>
<feature type="signal peptide" evidence="1">
    <location>
        <begin position="1"/>
        <end position="26"/>
    </location>
</feature>
<dbReference type="OrthoDB" id="638783at2"/>
<protein>
    <submittedName>
        <fullName evidence="2">Uncharacterized protein</fullName>
    </submittedName>
</protein>
<dbReference type="InterPro" id="IPR058087">
    <property type="entry name" value="XAC2610_dom"/>
</dbReference>
<dbReference type="AlphaFoldDB" id="A0A1T3FG57"/>
<organism evidence="2 3">
    <name type="scientific">Elizabethkingia meningoseptica</name>
    <name type="common">Chryseobacterium meningosepticum</name>
    <dbReference type="NCBI Taxonomy" id="238"/>
    <lineage>
        <taxon>Bacteria</taxon>
        <taxon>Pseudomonadati</taxon>
        <taxon>Bacteroidota</taxon>
        <taxon>Flavobacteriia</taxon>
        <taxon>Flavobacteriales</taxon>
        <taxon>Weeksellaceae</taxon>
        <taxon>Elizabethkingia</taxon>
    </lineage>
</organism>
<dbReference type="Proteomes" id="UP000188947">
    <property type="component" value="Unassembled WGS sequence"/>
</dbReference>
<gene>
    <name evidence="2" type="ORF">BMF97_03525</name>
</gene>
<reference evidence="2 3" key="1">
    <citation type="submission" date="2016-11" db="EMBL/GenBank/DDBJ databases">
        <title>Genome sequence and comparative genomic analysis of clinical strain Elizabethkingia meningoseptica 61421 PRCM.</title>
        <authorList>
            <person name="Wang M."/>
            <person name="Hu S."/>
            <person name="Cao L."/>
            <person name="Jiang T."/>
            <person name="Zhou Y."/>
            <person name="Ming D."/>
        </authorList>
    </citation>
    <scope>NUCLEOTIDE SEQUENCE [LARGE SCALE GENOMIC DNA]</scope>
    <source>
        <strain evidence="2 3">61421 PRCM</strain>
    </source>
</reference>
<dbReference type="STRING" id="238.BBD35_10775"/>
<name>A0A1T3FG57_ELIME</name>
<dbReference type="EMBL" id="MPOG01000004">
    <property type="protein sequence ID" value="OOH97398.1"/>
    <property type="molecule type" value="Genomic_DNA"/>
</dbReference>
<dbReference type="eggNOG" id="ENOG502ZIFP">
    <property type="taxonomic scope" value="Bacteria"/>
</dbReference>